<proteinExistence type="predicted"/>
<evidence type="ECO:0000313" key="2">
    <source>
        <dbReference type="Proteomes" id="UP001164733"/>
    </source>
</evidence>
<accession>A0AA47EJC6</accession>
<dbReference type="AlphaFoldDB" id="A0AA47EJC6"/>
<dbReference type="Proteomes" id="UP001164733">
    <property type="component" value="Chromosome"/>
</dbReference>
<reference evidence="1" key="1">
    <citation type="submission" date="2021-11" db="EMBL/GenBank/DDBJ databases">
        <title>Clostridia strains as spoilage organisms.</title>
        <authorList>
            <person name="Wambui J."/>
            <person name="Stevens M.J.A."/>
            <person name="Stephan R."/>
        </authorList>
    </citation>
    <scope>NUCLEOTIDE SEQUENCE</scope>
    <source>
        <strain evidence="1">CF009</strain>
    </source>
</reference>
<dbReference type="EMBL" id="CP086239">
    <property type="protein sequence ID" value="WAG61246.1"/>
    <property type="molecule type" value="Genomic_DNA"/>
</dbReference>
<organism evidence="1 2">
    <name type="scientific">Clostridium estertheticum</name>
    <dbReference type="NCBI Taxonomy" id="238834"/>
    <lineage>
        <taxon>Bacteria</taxon>
        <taxon>Bacillati</taxon>
        <taxon>Bacillota</taxon>
        <taxon>Clostridia</taxon>
        <taxon>Eubacteriales</taxon>
        <taxon>Clostridiaceae</taxon>
        <taxon>Clostridium</taxon>
    </lineage>
</organism>
<protein>
    <submittedName>
        <fullName evidence="1">Uncharacterized protein</fullName>
    </submittedName>
</protein>
<gene>
    <name evidence="1" type="ORF">LL038_03060</name>
</gene>
<dbReference type="RefSeq" id="WP_216122428.1">
    <property type="nucleotide sequence ID" value="NZ_CP086239.1"/>
</dbReference>
<name>A0AA47EJC6_9CLOT</name>
<sequence length="84" mass="9402">MIISAIDFKKPRQKMWGILKTHALTMLPFGHETDEKGDEITGYATNCYDDALAEAHTLLASGIGSANIQVIEFVPYDYIMQPRV</sequence>
<evidence type="ECO:0000313" key="1">
    <source>
        <dbReference type="EMBL" id="WAG61246.1"/>
    </source>
</evidence>